<dbReference type="Proteomes" id="UP000787322">
    <property type="component" value="Unassembled WGS sequence"/>
</dbReference>
<feature type="compositionally biased region" description="Basic and acidic residues" evidence="1">
    <location>
        <begin position="29"/>
        <end position="39"/>
    </location>
</feature>
<evidence type="ECO:0000256" key="1">
    <source>
        <dbReference type="SAM" id="MobiDB-lite"/>
    </source>
</evidence>
<reference evidence="3" key="1">
    <citation type="submission" date="2020-04" db="EMBL/GenBank/DDBJ databases">
        <title>Deep metagenomics examines the oral microbiome during advanced dental caries in children, revealing novel taxa and co-occurrences with host molecules.</title>
        <authorList>
            <person name="Baker J.L."/>
            <person name="Morton J.T."/>
            <person name="Dinis M."/>
            <person name="Alvarez R."/>
            <person name="Tran N.C."/>
            <person name="Knight R."/>
            <person name="Edlund A."/>
        </authorList>
    </citation>
    <scope>NUCLEOTIDE SEQUENCE</scope>
    <source>
        <strain evidence="3">JCVI_3_bin.11</strain>
    </source>
</reference>
<keyword evidence="2" id="KW-0812">Transmembrane</keyword>
<evidence type="ECO:0000256" key="2">
    <source>
        <dbReference type="SAM" id="Phobius"/>
    </source>
</evidence>
<feature type="transmembrane region" description="Helical" evidence="2">
    <location>
        <begin position="70"/>
        <end position="89"/>
    </location>
</feature>
<evidence type="ECO:0008006" key="5">
    <source>
        <dbReference type="Google" id="ProtNLM"/>
    </source>
</evidence>
<feature type="region of interest" description="Disordered" evidence="1">
    <location>
        <begin position="1"/>
        <end position="47"/>
    </location>
</feature>
<evidence type="ECO:0000313" key="4">
    <source>
        <dbReference type="Proteomes" id="UP000787322"/>
    </source>
</evidence>
<accession>A0A9D5X6A8</accession>
<evidence type="ECO:0000313" key="3">
    <source>
        <dbReference type="EMBL" id="MBF4803492.1"/>
    </source>
</evidence>
<comment type="caution">
    <text evidence="3">The sequence shown here is derived from an EMBL/GenBank/DDBJ whole genome shotgun (WGS) entry which is preliminary data.</text>
</comment>
<sequence length="349" mass="37555">MPLNDSPDRRQGSYGDPAMRRRPPQNGRPPRDGGISDRQARRRKRNTLGSQAILFKRQSLLHRIDSRTRTYIVIGLAVIAALLLVFIVSSCVRGCAKESTPEVEANSVDSRVAVGTSEELTKALAAKLDQNKNLAWIAEHADKYSDKSLIELALAHPEAIDFVANYPDSDGKAKTYDDSITKGTAPQLYTWDSRWGGVSYAGSVIATKGSGPTALSMAYMGLTGKNNWTPADIAGAVETANATDTDSGMNRSFLEKNLANLGLTADSYSISADNITTLLDAETFLLVEVKGNKLSSDGDHWILVTSKNDDGTVNVHDPLSPEVSARPWAAETIAGAANALYTVTIKTAE</sequence>
<keyword evidence="2" id="KW-0472">Membrane</keyword>
<name>A0A9D5X6A8_9ACTN</name>
<feature type="compositionally biased region" description="Basic and acidic residues" evidence="1">
    <location>
        <begin position="1"/>
        <end position="11"/>
    </location>
</feature>
<organism evidence="3 4">
    <name type="scientific">Lancefieldella parvula</name>
    <dbReference type="NCBI Taxonomy" id="1382"/>
    <lineage>
        <taxon>Bacteria</taxon>
        <taxon>Bacillati</taxon>
        <taxon>Actinomycetota</taxon>
        <taxon>Coriobacteriia</taxon>
        <taxon>Coriobacteriales</taxon>
        <taxon>Atopobiaceae</taxon>
        <taxon>Lancefieldella</taxon>
    </lineage>
</organism>
<dbReference type="AlphaFoldDB" id="A0A9D5X6A8"/>
<dbReference type="EMBL" id="JABZGU010000239">
    <property type="protein sequence ID" value="MBF4803492.1"/>
    <property type="molecule type" value="Genomic_DNA"/>
</dbReference>
<protein>
    <recommendedName>
        <fullName evidence="5">Peptidase C39-like domain-containing protein</fullName>
    </recommendedName>
</protein>
<proteinExistence type="predicted"/>
<gene>
    <name evidence="3" type="ORF">HXK24_06755</name>
</gene>
<keyword evidence="2" id="KW-1133">Transmembrane helix</keyword>